<reference evidence="2" key="1">
    <citation type="journal article" date="2023" name="Antonie Van Leeuwenhoek">
        <title>Mesoterricola silvestris gen. nov., sp. nov., Mesoterricola sediminis sp. nov., Geothrix oryzae sp. nov., Geothrix edaphica sp. nov., Geothrix rubra sp. nov., and Geothrix limicola sp. nov., six novel members of Acidobacteriota isolated from soils.</title>
        <authorList>
            <person name="Itoh H."/>
            <person name="Sugisawa Y."/>
            <person name="Mise K."/>
            <person name="Xu Z."/>
            <person name="Kuniyasu M."/>
            <person name="Ushijima N."/>
            <person name="Kawano K."/>
            <person name="Kobayashi E."/>
            <person name="Shiratori Y."/>
            <person name="Masuda Y."/>
            <person name="Senoo K."/>
        </authorList>
    </citation>
    <scope>NUCLEOTIDE SEQUENCE</scope>
    <source>
        <strain evidence="2">Red802</strain>
    </source>
</reference>
<keyword evidence="3" id="KW-1185">Reference proteome</keyword>
<dbReference type="Proteomes" id="UP001165044">
    <property type="component" value="Unassembled WGS sequence"/>
</dbReference>
<evidence type="ECO:0000313" key="2">
    <source>
        <dbReference type="EMBL" id="GLH67275.1"/>
    </source>
</evidence>
<comment type="caution">
    <text evidence="2">The sequence shown here is derived from an EMBL/GenBank/DDBJ whole genome shotgun (WGS) entry which is preliminary data.</text>
</comment>
<sequence>MNDHDHRRDTRVITGPEFAISFTLKGHDFRDVRIMNLSVGGCLALLGGRTARFFLPGATLDNLVFLHPDLPKASLSATVTYLLGYSSTEAAADQVGMGLQFLSLDGPIRQALEAWVGAATAAGRAAD</sequence>
<name>A0ABQ5PYT3_9BACT</name>
<dbReference type="Pfam" id="PF07238">
    <property type="entry name" value="PilZ"/>
    <property type="match status" value="1"/>
</dbReference>
<dbReference type="EMBL" id="BSDC01000002">
    <property type="protein sequence ID" value="GLH67275.1"/>
    <property type="molecule type" value="Genomic_DNA"/>
</dbReference>
<accession>A0ABQ5PYT3</accession>
<organism evidence="2 3">
    <name type="scientific">Geothrix edaphica</name>
    <dbReference type="NCBI Taxonomy" id="2927976"/>
    <lineage>
        <taxon>Bacteria</taxon>
        <taxon>Pseudomonadati</taxon>
        <taxon>Acidobacteriota</taxon>
        <taxon>Holophagae</taxon>
        <taxon>Holophagales</taxon>
        <taxon>Holophagaceae</taxon>
        <taxon>Geothrix</taxon>
    </lineage>
</organism>
<evidence type="ECO:0000259" key="1">
    <source>
        <dbReference type="Pfam" id="PF07238"/>
    </source>
</evidence>
<proteinExistence type="predicted"/>
<dbReference type="Gene3D" id="2.40.10.220">
    <property type="entry name" value="predicted glycosyltransferase like domains"/>
    <property type="match status" value="1"/>
</dbReference>
<dbReference type="InterPro" id="IPR009875">
    <property type="entry name" value="PilZ_domain"/>
</dbReference>
<feature type="domain" description="PilZ" evidence="1">
    <location>
        <begin position="7"/>
        <end position="116"/>
    </location>
</feature>
<gene>
    <name evidence="2" type="ORF">GETHED_16390</name>
</gene>
<protein>
    <recommendedName>
        <fullName evidence="1">PilZ domain-containing protein</fullName>
    </recommendedName>
</protein>
<evidence type="ECO:0000313" key="3">
    <source>
        <dbReference type="Proteomes" id="UP001165044"/>
    </source>
</evidence>
<dbReference type="RefSeq" id="WP_285608302.1">
    <property type="nucleotide sequence ID" value="NZ_BSDC01000002.1"/>
</dbReference>